<dbReference type="InterPro" id="IPR016187">
    <property type="entry name" value="CTDL_fold"/>
</dbReference>
<keyword evidence="6" id="KW-1185">Reference proteome</keyword>
<keyword evidence="2" id="KW-1133">Transmembrane helix</keyword>
<dbReference type="EMBL" id="KB095853">
    <property type="protein sequence ID" value="ESO11124.1"/>
    <property type="molecule type" value="Genomic_DNA"/>
</dbReference>
<evidence type="ECO:0000313" key="5">
    <source>
        <dbReference type="EnsemblMetazoa" id="HelroP183511"/>
    </source>
</evidence>
<dbReference type="GeneID" id="20209067"/>
<dbReference type="AlphaFoldDB" id="T1FJR8"/>
<feature type="transmembrane region" description="Helical" evidence="2">
    <location>
        <begin position="17"/>
        <end position="39"/>
    </location>
</feature>
<dbReference type="SMART" id="SM00034">
    <property type="entry name" value="CLECT"/>
    <property type="match status" value="1"/>
</dbReference>
<reference evidence="5" key="3">
    <citation type="submission" date="2015-06" db="UniProtKB">
        <authorList>
            <consortium name="EnsemblMetazoa"/>
        </authorList>
    </citation>
    <scope>IDENTIFICATION</scope>
</reference>
<proteinExistence type="predicted"/>
<dbReference type="CDD" id="cd00037">
    <property type="entry name" value="CLECT"/>
    <property type="match status" value="1"/>
</dbReference>
<dbReference type="RefSeq" id="XP_009010787.1">
    <property type="nucleotide sequence ID" value="XM_009012539.1"/>
</dbReference>
<dbReference type="eggNOG" id="KOG4297">
    <property type="taxonomic scope" value="Eukaryota"/>
</dbReference>
<gene>
    <name evidence="5" type="primary">20209067</name>
    <name evidence="4" type="ORF">HELRODRAFT_183511</name>
</gene>
<accession>T1FJR8</accession>
<organism evidence="5 6">
    <name type="scientific">Helobdella robusta</name>
    <name type="common">Californian leech</name>
    <dbReference type="NCBI Taxonomy" id="6412"/>
    <lineage>
        <taxon>Eukaryota</taxon>
        <taxon>Metazoa</taxon>
        <taxon>Spiralia</taxon>
        <taxon>Lophotrochozoa</taxon>
        <taxon>Annelida</taxon>
        <taxon>Clitellata</taxon>
        <taxon>Hirudinea</taxon>
        <taxon>Rhynchobdellida</taxon>
        <taxon>Glossiphoniidae</taxon>
        <taxon>Helobdella</taxon>
    </lineage>
</organism>
<dbReference type="GO" id="GO:0030246">
    <property type="term" value="F:carbohydrate binding"/>
    <property type="evidence" value="ECO:0000318"/>
    <property type="project" value="GO_Central"/>
</dbReference>
<dbReference type="KEGG" id="hro:HELRODRAFT_183511"/>
<evidence type="ECO:0000313" key="6">
    <source>
        <dbReference type="Proteomes" id="UP000015101"/>
    </source>
</evidence>
<dbReference type="InParanoid" id="T1FJR8"/>
<dbReference type="Proteomes" id="UP000015101">
    <property type="component" value="Unassembled WGS sequence"/>
</dbReference>
<dbReference type="GO" id="GO:0009897">
    <property type="term" value="C:external side of plasma membrane"/>
    <property type="evidence" value="ECO:0000318"/>
    <property type="project" value="GO_Central"/>
</dbReference>
<name>T1FJR8_HELRO</name>
<dbReference type="InterPro" id="IPR016186">
    <property type="entry name" value="C-type_lectin-like/link_sf"/>
</dbReference>
<protein>
    <recommendedName>
        <fullName evidence="3">C-type lectin domain-containing protein</fullName>
    </recommendedName>
</protein>
<keyword evidence="1" id="KW-1015">Disulfide bond</keyword>
<keyword evidence="2" id="KW-0472">Membrane</keyword>
<dbReference type="Gene3D" id="3.10.100.10">
    <property type="entry name" value="Mannose-Binding Protein A, subunit A"/>
    <property type="match status" value="1"/>
</dbReference>
<reference evidence="4 6" key="2">
    <citation type="journal article" date="2013" name="Nature">
        <title>Insights into bilaterian evolution from three spiralian genomes.</title>
        <authorList>
            <person name="Simakov O."/>
            <person name="Marletaz F."/>
            <person name="Cho S.J."/>
            <person name="Edsinger-Gonzales E."/>
            <person name="Havlak P."/>
            <person name="Hellsten U."/>
            <person name="Kuo D.H."/>
            <person name="Larsson T."/>
            <person name="Lv J."/>
            <person name="Arendt D."/>
            <person name="Savage R."/>
            <person name="Osoegawa K."/>
            <person name="de Jong P."/>
            <person name="Grimwood J."/>
            <person name="Chapman J.A."/>
            <person name="Shapiro H."/>
            <person name="Aerts A."/>
            <person name="Otillar R.P."/>
            <person name="Terry A.Y."/>
            <person name="Boore J.L."/>
            <person name="Grigoriev I.V."/>
            <person name="Lindberg D.R."/>
            <person name="Seaver E.C."/>
            <person name="Weisblat D.A."/>
            <person name="Putnam N.H."/>
            <person name="Rokhsar D.S."/>
        </authorList>
    </citation>
    <scope>NUCLEOTIDE SEQUENCE</scope>
</reference>
<dbReference type="GO" id="GO:0006955">
    <property type="term" value="P:immune response"/>
    <property type="evidence" value="ECO:0000318"/>
    <property type="project" value="GO_Central"/>
</dbReference>
<dbReference type="EnsemblMetazoa" id="HelroT183511">
    <property type="protein sequence ID" value="HelroP183511"/>
    <property type="gene ID" value="HelroG183511"/>
</dbReference>
<dbReference type="InterPro" id="IPR018378">
    <property type="entry name" value="C-type_lectin_CS"/>
</dbReference>
<reference evidence="6" key="1">
    <citation type="submission" date="2012-12" db="EMBL/GenBank/DDBJ databases">
        <authorList>
            <person name="Hellsten U."/>
            <person name="Grimwood J."/>
            <person name="Chapman J.A."/>
            <person name="Shapiro H."/>
            <person name="Aerts A."/>
            <person name="Otillar R.P."/>
            <person name="Terry A.Y."/>
            <person name="Boore J.L."/>
            <person name="Simakov O."/>
            <person name="Marletaz F."/>
            <person name="Cho S.-J."/>
            <person name="Edsinger-Gonzales E."/>
            <person name="Havlak P."/>
            <person name="Kuo D.-H."/>
            <person name="Larsson T."/>
            <person name="Lv J."/>
            <person name="Arendt D."/>
            <person name="Savage R."/>
            <person name="Osoegawa K."/>
            <person name="de Jong P."/>
            <person name="Lindberg D.R."/>
            <person name="Seaver E.C."/>
            <person name="Weisblat D.A."/>
            <person name="Putnam N.H."/>
            <person name="Grigoriev I.V."/>
            <person name="Rokhsar D.S."/>
        </authorList>
    </citation>
    <scope>NUCLEOTIDE SEQUENCE</scope>
</reference>
<keyword evidence="2" id="KW-0812">Transmembrane</keyword>
<dbReference type="EMBL" id="AMQM01008816">
    <property type="status" value="NOT_ANNOTATED_CDS"/>
    <property type="molecule type" value="Genomic_DNA"/>
</dbReference>
<dbReference type="PANTHER" id="PTHR22803">
    <property type="entry name" value="MANNOSE, PHOSPHOLIPASE, LECTIN RECEPTOR RELATED"/>
    <property type="match status" value="1"/>
</dbReference>
<dbReference type="InterPro" id="IPR001304">
    <property type="entry name" value="C-type_lectin-like"/>
</dbReference>
<dbReference type="PROSITE" id="PS00615">
    <property type="entry name" value="C_TYPE_LECTIN_1"/>
    <property type="match status" value="1"/>
</dbReference>
<dbReference type="FunCoup" id="T1FJR8">
    <property type="interactions" value="42"/>
</dbReference>
<evidence type="ECO:0000259" key="3">
    <source>
        <dbReference type="PROSITE" id="PS50041"/>
    </source>
</evidence>
<evidence type="ECO:0000256" key="1">
    <source>
        <dbReference type="ARBA" id="ARBA00023157"/>
    </source>
</evidence>
<sequence length="220" mass="25383">MSERVIAPRSLILKEDVFYNFNLVPLLVLSLTCAFGAIGRSLAIAYERKCELVNEKIIFIVIGECPNPDWLGYSGSCYYFSMVHQDFNDALNSCLGMGSLLASVGSQEENDFLQNKYLNINLCTNTLPSSATTSQDYWIGMYRLQCFLNQNNYNYWLDGTEIKYQNWNLILDEPNEDTCCTRLSFPDWKWKDKYCNSTYTFICERTSSVDRELPAYGFEC</sequence>
<dbReference type="InterPro" id="IPR050111">
    <property type="entry name" value="C-type_lectin/snaclec_domain"/>
</dbReference>
<feature type="domain" description="C-type lectin" evidence="3">
    <location>
        <begin position="73"/>
        <end position="204"/>
    </location>
</feature>
<evidence type="ECO:0000256" key="2">
    <source>
        <dbReference type="SAM" id="Phobius"/>
    </source>
</evidence>
<dbReference type="OrthoDB" id="6160079at2759"/>
<evidence type="ECO:0000313" key="4">
    <source>
        <dbReference type="EMBL" id="ESO11124.1"/>
    </source>
</evidence>
<dbReference type="Pfam" id="PF00059">
    <property type="entry name" value="Lectin_C"/>
    <property type="match status" value="1"/>
</dbReference>
<dbReference type="SUPFAM" id="SSF56436">
    <property type="entry name" value="C-type lectin-like"/>
    <property type="match status" value="1"/>
</dbReference>
<dbReference type="HOGENOM" id="CLU_1257275_0_0_1"/>
<dbReference type="CTD" id="20209067"/>
<dbReference type="GO" id="GO:0038187">
    <property type="term" value="F:pattern recognition receptor activity"/>
    <property type="evidence" value="ECO:0000318"/>
    <property type="project" value="GO_Central"/>
</dbReference>
<dbReference type="PROSITE" id="PS50041">
    <property type="entry name" value="C_TYPE_LECTIN_2"/>
    <property type="match status" value="1"/>
</dbReference>